<keyword evidence="3" id="KW-0808">Transferase</keyword>
<dbReference type="STRING" id="283786.SAMN04487990_10533"/>
<proteinExistence type="inferred from homology"/>
<evidence type="ECO:0000256" key="1">
    <source>
        <dbReference type="ARBA" id="ARBA00006739"/>
    </source>
</evidence>
<dbReference type="Proteomes" id="UP000198846">
    <property type="component" value="Unassembled WGS sequence"/>
</dbReference>
<keyword evidence="2" id="KW-0328">Glycosyltransferase</keyword>
<reference evidence="5 6" key="1">
    <citation type="submission" date="2016-10" db="EMBL/GenBank/DDBJ databases">
        <authorList>
            <person name="de Groot N.N."/>
        </authorList>
    </citation>
    <scope>NUCLEOTIDE SEQUENCE [LARGE SCALE GENOMIC DNA]</scope>
    <source>
        <strain evidence="5 6">DSM 23842</strain>
    </source>
</reference>
<dbReference type="CDD" id="cd04186">
    <property type="entry name" value="GT_2_like_c"/>
    <property type="match status" value="1"/>
</dbReference>
<dbReference type="Gene3D" id="3.90.550.10">
    <property type="entry name" value="Spore Coat Polysaccharide Biosynthesis Protein SpsA, Chain A"/>
    <property type="match status" value="1"/>
</dbReference>
<evidence type="ECO:0000259" key="4">
    <source>
        <dbReference type="Pfam" id="PF00535"/>
    </source>
</evidence>
<dbReference type="InterPro" id="IPR001173">
    <property type="entry name" value="Glyco_trans_2-like"/>
</dbReference>
<organism evidence="5 6">
    <name type="scientific">Bizionia paragorgiae</name>
    <dbReference type="NCBI Taxonomy" id="283786"/>
    <lineage>
        <taxon>Bacteria</taxon>
        <taxon>Pseudomonadati</taxon>
        <taxon>Bacteroidota</taxon>
        <taxon>Flavobacteriia</taxon>
        <taxon>Flavobacteriales</taxon>
        <taxon>Flavobacteriaceae</taxon>
        <taxon>Bizionia</taxon>
    </lineage>
</organism>
<name>A0A1H3XK44_BIZPA</name>
<evidence type="ECO:0000313" key="6">
    <source>
        <dbReference type="Proteomes" id="UP000198846"/>
    </source>
</evidence>
<dbReference type="OrthoDB" id="9771846at2"/>
<protein>
    <recommendedName>
        <fullName evidence="4">Glycosyltransferase 2-like domain-containing protein</fullName>
    </recommendedName>
</protein>
<dbReference type="PANTHER" id="PTHR43179:SF12">
    <property type="entry name" value="GALACTOFURANOSYLTRANSFERASE GLFT2"/>
    <property type="match status" value="1"/>
</dbReference>
<dbReference type="AlphaFoldDB" id="A0A1H3XK44"/>
<accession>A0A1H3XK44</accession>
<dbReference type="SUPFAM" id="SSF53448">
    <property type="entry name" value="Nucleotide-diphospho-sugar transferases"/>
    <property type="match status" value="1"/>
</dbReference>
<evidence type="ECO:0000256" key="2">
    <source>
        <dbReference type="ARBA" id="ARBA00022676"/>
    </source>
</evidence>
<feature type="domain" description="Glycosyltransferase 2-like" evidence="4">
    <location>
        <begin position="5"/>
        <end position="178"/>
    </location>
</feature>
<gene>
    <name evidence="5" type="ORF">SAMN04487990_10533</name>
</gene>
<sequence length="329" mass="37821">MKIAVVILNWNGKSLLETFLPSVVSHSPNATIYVADNASTDDSLRFIRDHFPSVKIIENKVNGGYAKGYNDALKFVDEPLLCLLNSDVEVTKNWLSPILETFEAEPETVIIQPKILDYNNKSHFEYAGAAGGFIDKYGYPYCRGRVFNSIEKDSNQYDTSTSIFWASGACFFIRKNVFHSLNGFDESFFAHMEEIDLCWRAYNLNYQTKYVGESTVYHLGGATLNAQNPKKTYLNFRNSLFCLTKNASGNLFSLIFTRLVLDGFAAIKFLIELKPKHILAILKAHFSFYSALNTLLKQRKHSKQRKNYYSHSSVVWLYYIQRKRLFKDF</sequence>
<keyword evidence="6" id="KW-1185">Reference proteome</keyword>
<comment type="similarity">
    <text evidence="1">Belongs to the glycosyltransferase 2 family.</text>
</comment>
<dbReference type="PANTHER" id="PTHR43179">
    <property type="entry name" value="RHAMNOSYLTRANSFERASE WBBL"/>
    <property type="match status" value="1"/>
</dbReference>
<dbReference type="InterPro" id="IPR029044">
    <property type="entry name" value="Nucleotide-diphossugar_trans"/>
</dbReference>
<dbReference type="EMBL" id="FNQK01000005">
    <property type="protein sequence ID" value="SDZ98994.1"/>
    <property type="molecule type" value="Genomic_DNA"/>
</dbReference>
<evidence type="ECO:0000256" key="3">
    <source>
        <dbReference type="ARBA" id="ARBA00022679"/>
    </source>
</evidence>
<dbReference type="Pfam" id="PF00535">
    <property type="entry name" value="Glycos_transf_2"/>
    <property type="match status" value="1"/>
</dbReference>
<dbReference type="RefSeq" id="WP_092132995.1">
    <property type="nucleotide sequence ID" value="NZ_FNQK01000005.1"/>
</dbReference>
<evidence type="ECO:0000313" key="5">
    <source>
        <dbReference type="EMBL" id="SDZ98994.1"/>
    </source>
</evidence>
<dbReference type="GO" id="GO:0016757">
    <property type="term" value="F:glycosyltransferase activity"/>
    <property type="evidence" value="ECO:0007669"/>
    <property type="project" value="UniProtKB-KW"/>
</dbReference>